<feature type="region of interest" description="Disordered" evidence="13">
    <location>
        <begin position="234"/>
        <end position="271"/>
    </location>
</feature>
<dbReference type="GO" id="GO:0016020">
    <property type="term" value="C:membrane"/>
    <property type="evidence" value="ECO:0007669"/>
    <property type="project" value="UniProtKB-SubCell"/>
</dbReference>
<keyword evidence="7 12" id="KW-0863">Zinc-finger</keyword>
<evidence type="ECO:0000256" key="11">
    <source>
        <dbReference type="ARBA" id="ARBA00023136"/>
    </source>
</evidence>
<accession>A0AA38Q866</accession>
<dbReference type="CDD" id="cd16448">
    <property type="entry name" value="RING-H2"/>
    <property type="match status" value="1"/>
</dbReference>
<gene>
    <name evidence="16" type="ORF">F5890DRAFT_1401682</name>
</gene>
<keyword evidence="6" id="KW-0479">Metal-binding</keyword>
<dbReference type="GO" id="GO:0061630">
    <property type="term" value="F:ubiquitin protein ligase activity"/>
    <property type="evidence" value="ECO:0007669"/>
    <property type="project" value="UniProtKB-EC"/>
</dbReference>
<feature type="compositionally biased region" description="Basic residues" evidence="13">
    <location>
        <begin position="261"/>
        <end position="271"/>
    </location>
</feature>
<evidence type="ECO:0000256" key="8">
    <source>
        <dbReference type="ARBA" id="ARBA00022786"/>
    </source>
</evidence>
<feature type="domain" description="RING-type" evidence="15">
    <location>
        <begin position="1009"/>
        <end position="1098"/>
    </location>
</feature>
<evidence type="ECO:0000256" key="9">
    <source>
        <dbReference type="ARBA" id="ARBA00022833"/>
    </source>
</evidence>
<evidence type="ECO:0000256" key="7">
    <source>
        <dbReference type="ARBA" id="ARBA00022771"/>
    </source>
</evidence>
<evidence type="ECO:0000313" key="16">
    <source>
        <dbReference type="EMBL" id="KAJ3989098.1"/>
    </source>
</evidence>
<feature type="compositionally biased region" description="Pro residues" evidence="13">
    <location>
        <begin position="602"/>
        <end position="614"/>
    </location>
</feature>
<feature type="region of interest" description="Disordered" evidence="13">
    <location>
        <begin position="596"/>
        <end position="644"/>
    </location>
</feature>
<dbReference type="PANTHER" id="PTHR45977:SF4">
    <property type="entry name" value="RING-TYPE DOMAIN-CONTAINING PROTEIN"/>
    <property type="match status" value="1"/>
</dbReference>
<evidence type="ECO:0000259" key="15">
    <source>
        <dbReference type="PROSITE" id="PS50089"/>
    </source>
</evidence>
<evidence type="ECO:0000313" key="17">
    <source>
        <dbReference type="Proteomes" id="UP001163850"/>
    </source>
</evidence>
<evidence type="ECO:0000256" key="2">
    <source>
        <dbReference type="ARBA" id="ARBA00004141"/>
    </source>
</evidence>
<evidence type="ECO:0000256" key="12">
    <source>
        <dbReference type="PROSITE-ProRule" id="PRU00175"/>
    </source>
</evidence>
<keyword evidence="4" id="KW-0808">Transferase</keyword>
<evidence type="ECO:0000256" key="3">
    <source>
        <dbReference type="ARBA" id="ARBA00012483"/>
    </source>
</evidence>
<protein>
    <recommendedName>
        <fullName evidence="3">RING-type E3 ubiquitin transferase</fullName>
        <ecNumber evidence="3">2.3.2.27</ecNumber>
    </recommendedName>
</protein>
<feature type="region of interest" description="Disordered" evidence="13">
    <location>
        <begin position="967"/>
        <end position="992"/>
    </location>
</feature>
<dbReference type="InterPro" id="IPR013083">
    <property type="entry name" value="Znf_RING/FYVE/PHD"/>
</dbReference>
<dbReference type="Gene3D" id="3.30.40.10">
    <property type="entry name" value="Zinc/RING finger domain, C3HC4 (zinc finger)"/>
    <property type="match status" value="1"/>
</dbReference>
<feature type="transmembrane region" description="Helical" evidence="14">
    <location>
        <begin position="862"/>
        <end position="880"/>
    </location>
</feature>
<evidence type="ECO:0000256" key="6">
    <source>
        <dbReference type="ARBA" id="ARBA00022723"/>
    </source>
</evidence>
<feature type="compositionally biased region" description="Acidic residues" evidence="13">
    <location>
        <begin position="185"/>
        <end position="197"/>
    </location>
</feature>
<feature type="compositionally biased region" description="Basic and acidic residues" evidence="13">
    <location>
        <begin position="247"/>
        <end position="260"/>
    </location>
</feature>
<feature type="compositionally biased region" description="Polar residues" evidence="13">
    <location>
        <begin position="625"/>
        <end position="634"/>
    </location>
</feature>
<feature type="region of interest" description="Disordered" evidence="13">
    <location>
        <begin position="143"/>
        <end position="220"/>
    </location>
</feature>
<feature type="compositionally biased region" description="Low complexity" evidence="13">
    <location>
        <begin position="967"/>
        <end position="976"/>
    </location>
</feature>
<sequence>MASPFAGPSSPRKLTGSTPGVLDSTQPDRLLTFSKSSLSFASFNPRTATSSHSTPDARKLSLNEELYNPKRVVIEMSPTGESFWRFVPKARTDEGVIDEGDWPRVVDVCGTLYECSQDQWDIYKLDPLYDCHVRVPPALSTITRTSIKPPESPHSNGKRNATKAGIPLLKPRKKRHIGDGNSSLDLDDEVEEVEDMVIDQSMPPPPPRARSASLRKKQPGENWFRTTLLYEQTAQRKRTRKVSPGAAKRELDIRRAERDKRRQNRRQARLIGRRQQWHEQFMQQVYAEVPDLRPPSTEYDVDDDDSDDESSSGGPSPDTSFDESATRAAAIAESRRKLAELEVDRPLWEEEARKRALREKAAEESQRLKAEERKWADMRRAEAEARQAAEAREIQEQTKQQREAELQEHLEREEAAKRQRERRQRDQRWTYGSWTSIRALERYKVLSDAFDTTKFNAYDPLTFHIVPWPILTSPTKMSVEDVGWNAVESFFAAVRPHMRSQEFQSFVEKSQRRFHPDRWRARGLLRTVKDEAERGCLEVGDDLGIPQSGPSRLSEDTHSSFNVRIIPKSTSRGPHSAGPSFNASIPEPILESPAIVSLPSSPRIPPPPSPPPPILHHLPTTTPLNVSTNNTAHSPPSPRPGHSLNQSMIPRVLRFFGYGNNASKARRQLVSLIWNLVWCFAQIVSIIVVLATSAPKPSPTVPGVNEWTACERPLGVWSCLWLARVIAACVLAYWGWTRDRSTFVSLSENRNSRIDPESGHSAPHASNPEQLEQIRLQNNLQRPSSSGNSPQTQDAHLRHTVIFRRLSLFSSMYSLTWFLTAHVLVYTSIETCRFSSPHIWWLVIGILCTTYLMILEVILLGLLVFVFAPVVLLIWNIFLLCIGRHPLQNPHMIKPDIDKLPKSLVDRIPLVMYIPPPPDAPLSEGPIQIPASVYSYPPNSPVKGTHIPAKKLFRFIRFKKFSSKSAKASSDGATDSSKPEKSTEPGPWEDSWDTEGYPYVVLDDNRAACAICLLDFEEPRRLHPVAEQQAKAAVTEPKAGETTVEVVAEEERENDELRLTNAGDGAQPLRLLKCGHVFHKTCLDPWLIDVSGRCPICQRPVEISELEKKKKGRRR</sequence>
<dbReference type="Pfam" id="PF13639">
    <property type="entry name" value="zf-RING_2"/>
    <property type="match status" value="1"/>
</dbReference>
<dbReference type="InterPro" id="IPR001841">
    <property type="entry name" value="Znf_RING"/>
</dbReference>
<feature type="region of interest" description="Disordered" evidence="13">
    <location>
        <begin position="287"/>
        <end position="328"/>
    </location>
</feature>
<keyword evidence="11 14" id="KW-0472">Membrane</keyword>
<evidence type="ECO:0000256" key="13">
    <source>
        <dbReference type="SAM" id="MobiDB-lite"/>
    </source>
</evidence>
<feature type="transmembrane region" description="Helical" evidence="14">
    <location>
        <begin position="714"/>
        <end position="736"/>
    </location>
</feature>
<feature type="transmembrane region" description="Helical" evidence="14">
    <location>
        <begin position="806"/>
        <end position="826"/>
    </location>
</feature>
<feature type="compositionally biased region" description="Low complexity" evidence="13">
    <location>
        <begin position="615"/>
        <end position="624"/>
    </location>
</feature>
<evidence type="ECO:0000256" key="14">
    <source>
        <dbReference type="SAM" id="Phobius"/>
    </source>
</evidence>
<keyword evidence="5 14" id="KW-0812">Transmembrane</keyword>
<evidence type="ECO:0000256" key="5">
    <source>
        <dbReference type="ARBA" id="ARBA00022692"/>
    </source>
</evidence>
<keyword evidence="8" id="KW-0833">Ubl conjugation pathway</keyword>
<organism evidence="16 17">
    <name type="scientific">Lentinula detonsa</name>
    <dbReference type="NCBI Taxonomy" id="2804962"/>
    <lineage>
        <taxon>Eukaryota</taxon>
        <taxon>Fungi</taxon>
        <taxon>Dikarya</taxon>
        <taxon>Basidiomycota</taxon>
        <taxon>Agaricomycotina</taxon>
        <taxon>Agaricomycetes</taxon>
        <taxon>Agaricomycetidae</taxon>
        <taxon>Agaricales</taxon>
        <taxon>Marasmiineae</taxon>
        <taxon>Omphalotaceae</taxon>
        <taxon>Lentinula</taxon>
    </lineage>
</organism>
<evidence type="ECO:0000256" key="4">
    <source>
        <dbReference type="ARBA" id="ARBA00022679"/>
    </source>
</evidence>
<feature type="transmembrane region" description="Helical" evidence="14">
    <location>
        <begin position="838"/>
        <end position="855"/>
    </location>
</feature>
<comment type="caution">
    <text evidence="16">The sequence shown here is derived from an EMBL/GenBank/DDBJ whole genome shotgun (WGS) entry which is preliminary data.</text>
</comment>
<keyword evidence="10 14" id="KW-1133">Transmembrane helix</keyword>
<keyword evidence="9" id="KW-0862">Zinc</keyword>
<name>A0AA38Q866_9AGAR</name>
<comment type="subcellular location">
    <subcellularLocation>
        <location evidence="2">Membrane</location>
        <topology evidence="2">Multi-pass membrane protein</topology>
    </subcellularLocation>
</comment>
<dbReference type="GO" id="GO:0008270">
    <property type="term" value="F:zinc ion binding"/>
    <property type="evidence" value="ECO:0007669"/>
    <property type="project" value="UniProtKB-KW"/>
</dbReference>
<dbReference type="PANTHER" id="PTHR45977">
    <property type="entry name" value="TARGET OF ERK KINASE MPK-1"/>
    <property type="match status" value="1"/>
</dbReference>
<dbReference type="PROSITE" id="PS50089">
    <property type="entry name" value="ZF_RING_2"/>
    <property type="match status" value="1"/>
</dbReference>
<feature type="region of interest" description="Disordered" evidence="13">
    <location>
        <begin position="1"/>
        <end position="27"/>
    </location>
</feature>
<dbReference type="EC" id="2.3.2.27" evidence="3"/>
<reference evidence="16" key="1">
    <citation type="submission" date="2022-08" db="EMBL/GenBank/DDBJ databases">
        <authorList>
            <consortium name="DOE Joint Genome Institute"/>
            <person name="Min B."/>
            <person name="Riley R."/>
            <person name="Sierra-Patev S."/>
            <person name="Naranjo-Ortiz M."/>
            <person name="Looney B."/>
            <person name="Konkel Z."/>
            <person name="Slot J.C."/>
            <person name="Sakamoto Y."/>
            <person name="Steenwyk J.L."/>
            <person name="Rokas A."/>
            <person name="Carro J."/>
            <person name="Camarero S."/>
            <person name="Ferreira P."/>
            <person name="Molpeceres G."/>
            <person name="Ruiz-Duenas F.J."/>
            <person name="Serrano A."/>
            <person name="Henrissat B."/>
            <person name="Drula E."/>
            <person name="Hughes K.W."/>
            <person name="Mata J.L."/>
            <person name="Ishikawa N.K."/>
            <person name="Vargas-Isla R."/>
            <person name="Ushijima S."/>
            <person name="Smith C.A."/>
            <person name="Ahrendt S."/>
            <person name="Andreopoulos W."/>
            <person name="He G."/>
            <person name="Labutti K."/>
            <person name="Lipzen A."/>
            <person name="Ng V."/>
            <person name="Sandor L."/>
            <person name="Barry K."/>
            <person name="Martinez A.T."/>
            <person name="Xiao Y."/>
            <person name="Gibbons J.G."/>
            <person name="Terashima K."/>
            <person name="Hibbett D.S."/>
            <person name="Grigoriev I.V."/>
        </authorList>
    </citation>
    <scope>NUCLEOTIDE SEQUENCE</scope>
    <source>
        <strain evidence="16">TFB7829</strain>
    </source>
</reference>
<comment type="catalytic activity">
    <reaction evidence="1">
        <text>S-ubiquitinyl-[E2 ubiquitin-conjugating enzyme]-L-cysteine + [acceptor protein]-L-lysine = [E2 ubiquitin-conjugating enzyme]-L-cysteine + N(6)-ubiquitinyl-[acceptor protein]-L-lysine.</text>
        <dbReference type="EC" id="2.3.2.27"/>
    </reaction>
</comment>
<dbReference type="GO" id="GO:0016567">
    <property type="term" value="P:protein ubiquitination"/>
    <property type="evidence" value="ECO:0007669"/>
    <property type="project" value="TreeGrafter"/>
</dbReference>
<dbReference type="Proteomes" id="UP001163850">
    <property type="component" value="Unassembled WGS sequence"/>
</dbReference>
<feature type="compositionally biased region" description="Acidic residues" evidence="13">
    <location>
        <begin position="299"/>
        <end position="310"/>
    </location>
</feature>
<dbReference type="SUPFAM" id="SSF57850">
    <property type="entry name" value="RING/U-box"/>
    <property type="match status" value="1"/>
</dbReference>
<evidence type="ECO:0000256" key="1">
    <source>
        <dbReference type="ARBA" id="ARBA00000900"/>
    </source>
</evidence>
<evidence type="ECO:0000256" key="10">
    <source>
        <dbReference type="ARBA" id="ARBA00022989"/>
    </source>
</evidence>
<dbReference type="AlphaFoldDB" id="A0AA38Q866"/>
<dbReference type="SMART" id="SM00184">
    <property type="entry name" value="RING"/>
    <property type="match status" value="1"/>
</dbReference>
<feature type="transmembrane region" description="Helical" evidence="14">
    <location>
        <begin position="672"/>
        <end position="694"/>
    </location>
</feature>
<feature type="region of interest" description="Disordered" evidence="13">
    <location>
        <begin position="379"/>
        <end position="422"/>
    </location>
</feature>
<dbReference type="GO" id="GO:0006511">
    <property type="term" value="P:ubiquitin-dependent protein catabolic process"/>
    <property type="evidence" value="ECO:0007669"/>
    <property type="project" value="TreeGrafter"/>
</dbReference>
<proteinExistence type="predicted"/>
<dbReference type="EMBL" id="MU801901">
    <property type="protein sequence ID" value="KAJ3989098.1"/>
    <property type="molecule type" value="Genomic_DNA"/>
</dbReference>
<feature type="compositionally biased region" description="Polar residues" evidence="13">
    <location>
        <begin position="15"/>
        <end position="27"/>
    </location>
</feature>